<dbReference type="OrthoDB" id="9895617at2759"/>
<evidence type="ECO:0000313" key="2">
    <source>
        <dbReference type="Proteomes" id="UP000094569"/>
    </source>
</evidence>
<accession>A0A1E3BB65</accession>
<dbReference type="PANTHER" id="PTHR37450">
    <property type="entry name" value="CIPC PROTEIN"/>
    <property type="match status" value="1"/>
</dbReference>
<reference evidence="1 2" key="1">
    <citation type="journal article" date="2016" name="BMC Genomics">
        <title>Comparative genomic and transcriptomic analyses of the Fuzhuan brick tea-fermentation fungus Aspergillus cristatus.</title>
        <authorList>
            <person name="Ge Y."/>
            <person name="Wang Y."/>
            <person name="Liu Y."/>
            <person name="Tan Y."/>
            <person name="Ren X."/>
            <person name="Zhang X."/>
            <person name="Hyde K.D."/>
            <person name="Liu Y."/>
            <person name="Liu Z."/>
        </authorList>
    </citation>
    <scope>NUCLEOTIDE SEQUENCE [LARGE SCALE GENOMIC DNA]</scope>
    <source>
        <strain evidence="1 2">GZAAS20.1005</strain>
    </source>
</reference>
<dbReference type="Proteomes" id="UP000094569">
    <property type="component" value="Unassembled WGS sequence"/>
</dbReference>
<dbReference type="EMBL" id="JXNT01000006">
    <property type="protein sequence ID" value="ODM18174.1"/>
    <property type="molecule type" value="Genomic_DNA"/>
</dbReference>
<dbReference type="STRING" id="573508.A0A1E3BB65"/>
<dbReference type="VEuPathDB" id="FungiDB:SI65_06045"/>
<sequence>MGFLDQFSHFKDSYNEYQNTPQEEYKSKISNELIASAASYEAAKAYEKYVFENGKPDSYDEAKERFAGYAGAFIDIEAEIKGLDFIDTVMAKHRAKVQFQEEHYNY</sequence>
<name>A0A1E3BB65_ASPCR</name>
<dbReference type="AlphaFoldDB" id="A0A1E3BB65"/>
<comment type="caution">
    <text evidence="1">The sequence shown here is derived from an EMBL/GenBank/DDBJ whole genome shotgun (WGS) entry which is preliminary data.</text>
</comment>
<dbReference type="InterPro" id="IPR022234">
    <property type="entry name" value="DUF3759"/>
</dbReference>
<proteinExistence type="predicted"/>
<dbReference type="PANTHER" id="PTHR37450:SF1">
    <property type="entry name" value="CIPC PROTEIN"/>
    <property type="match status" value="1"/>
</dbReference>
<evidence type="ECO:0000313" key="1">
    <source>
        <dbReference type="EMBL" id="ODM18174.1"/>
    </source>
</evidence>
<dbReference type="Pfam" id="PF12585">
    <property type="entry name" value="DUF3759"/>
    <property type="match status" value="1"/>
</dbReference>
<organism evidence="1 2">
    <name type="scientific">Aspergillus cristatus</name>
    <name type="common">Chinese Fuzhuan brick tea-fermentation fungus</name>
    <name type="synonym">Eurotium cristatum</name>
    <dbReference type="NCBI Taxonomy" id="573508"/>
    <lineage>
        <taxon>Eukaryota</taxon>
        <taxon>Fungi</taxon>
        <taxon>Dikarya</taxon>
        <taxon>Ascomycota</taxon>
        <taxon>Pezizomycotina</taxon>
        <taxon>Eurotiomycetes</taxon>
        <taxon>Eurotiomycetidae</taxon>
        <taxon>Eurotiales</taxon>
        <taxon>Aspergillaceae</taxon>
        <taxon>Aspergillus</taxon>
        <taxon>Aspergillus subgen. Aspergillus</taxon>
    </lineage>
</organism>
<protein>
    <submittedName>
        <fullName evidence="1">Uncharacterized protein</fullName>
    </submittedName>
</protein>
<gene>
    <name evidence="1" type="ORF">SI65_06045</name>
</gene>
<keyword evidence="2" id="KW-1185">Reference proteome</keyword>